<gene>
    <name evidence="1" type="primary">g3337</name>
    <name evidence="1" type="ORF">NpPPO83_00003337</name>
</gene>
<proteinExistence type="predicted"/>
<evidence type="ECO:0000313" key="2">
    <source>
        <dbReference type="Proteomes" id="UP001165186"/>
    </source>
</evidence>
<organism evidence="1 2">
    <name type="scientific">Neofusicoccum parvum</name>
    <dbReference type="NCBI Taxonomy" id="310453"/>
    <lineage>
        <taxon>Eukaryota</taxon>
        <taxon>Fungi</taxon>
        <taxon>Dikarya</taxon>
        <taxon>Ascomycota</taxon>
        <taxon>Pezizomycotina</taxon>
        <taxon>Dothideomycetes</taxon>
        <taxon>Dothideomycetes incertae sedis</taxon>
        <taxon>Botryosphaeriales</taxon>
        <taxon>Botryosphaeriaceae</taxon>
        <taxon>Neofusicoccum</taxon>
    </lineage>
</organism>
<reference evidence="1" key="1">
    <citation type="submission" date="2024-09" db="EMBL/GenBank/DDBJ databases">
        <title>Draft Genome Sequences of Neofusicoccum parvum.</title>
        <authorList>
            <person name="Ashida A."/>
            <person name="Camagna M."/>
            <person name="Tanaka A."/>
            <person name="Takemoto D."/>
        </authorList>
    </citation>
    <scope>NUCLEOTIDE SEQUENCE</scope>
    <source>
        <strain evidence="1">PPO83</strain>
    </source>
</reference>
<protein>
    <submittedName>
        <fullName evidence="1">Uncharacterized protein</fullName>
    </submittedName>
</protein>
<accession>A0ACB5SQY2</accession>
<dbReference type="EMBL" id="BSXG01000200">
    <property type="protein sequence ID" value="GME53254.1"/>
    <property type="molecule type" value="Genomic_DNA"/>
</dbReference>
<evidence type="ECO:0000313" key="1">
    <source>
        <dbReference type="EMBL" id="GME53254.1"/>
    </source>
</evidence>
<keyword evidence="2" id="KW-1185">Reference proteome</keyword>
<comment type="caution">
    <text evidence="1">The sequence shown here is derived from an EMBL/GenBank/DDBJ whole genome shotgun (WGS) entry which is preliminary data.</text>
</comment>
<dbReference type="Proteomes" id="UP001165186">
    <property type="component" value="Unassembled WGS sequence"/>
</dbReference>
<name>A0ACB5SQY2_9PEZI</name>
<sequence>MAQVSPTRLVPRYAALTRRRRHCNCHVAAGGFCYFHSKKRQITIPTATLATAVAVRGVTPSPGGTRHTCAGSGSTNAGDDDDDDNNIDDNTANTESLQPDPLDLHNYTEHAGSV</sequence>